<name>A0ABR9JCV1_9MICC</name>
<dbReference type="Pfam" id="PF03808">
    <property type="entry name" value="Glyco_tran_WecG"/>
    <property type="match status" value="1"/>
</dbReference>
<proteinExistence type="predicted"/>
<dbReference type="GO" id="GO:0047244">
    <property type="term" value="F:N-acetylglucosaminyldiphosphoundecaprenol N-acetyl-beta-D-mannosaminyltransferase activity"/>
    <property type="evidence" value="ECO:0007669"/>
    <property type="project" value="UniProtKB-EC"/>
</dbReference>
<reference evidence="3 4" key="1">
    <citation type="submission" date="2020-10" db="EMBL/GenBank/DDBJ databases">
        <title>Sequencing the genomes of 1000 actinobacteria strains.</title>
        <authorList>
            <person name="Klenk H.-P."/>
        </authorList>
    </citation>
    <scope>NUCLEOTIDE SEQUENCE [LARGE SCALE GENOMIC DNA]</scope>
    <source>
        <strain evidence="3 4">DSM 15666</strain>
    </source>
</reference>
<gene>
    <name evidence="3" type="ORF">H4W27_000881</name>
</gene>
<dbReference type="InterPro" id="IPR004629">
    <property type="entry name" value="WecG_TagA_CpsF"/>
</dbReference>
<accession>A0ABR9JCV1</accession>
<organism evidence="3 4">
    <name type="scientific">Nesterenkonia lutea</name>
    <dbReference type="NCBI Taxonomy" id="272919"/>
    <lineage>
        <taxon>Bacteria</taxon>
        <taxon>Bacillati</taxon>
        <taxon>Actinomycetota</taxon>
        <taxon>Actinomycetes</taxon>
        <taxon>Micrococcales</taxon>
        <taxon>Micrococcaceae</taxon>
        <taxon>Nesterenkonia</taxon>
    </lineage>
</organism>
<evidence type="ECO:0000256" key="2">
    <source>
        <dbReference type="ARBA" id="ARBA00022679"/>
    </source>
</evidence>
<keyword evidence="2 3" id="KW-0808">Transferase</keyword>
<evidence type="ECO:0000313" key="4">
    <source>
        <dbReference type="Proteomes" id="UP000643525"/>
    </source>
</evidence>
<protein>
    <submittedName>
        <fullName evidence="3">N-acetylglucosaminyldiphosphoundecaprenol N-acetyl-beta-D-mannosaminyltransferase</fullName>
        <ecNumber evidence="3">2.4.1.187</ecNumber>
    </submittedName>
</protein>
<evidence type="ECO:0000313" key="3">
    <source>
        <dbReference type="EMBL" id="MBE1523763.1"/>
    </source>
</evidence>
<dbReference type="RefSeq" id="WP_192594871.1">
    <property type="nucleotide sequence ID" value="NZ_BAAALJ010000014.1"/>
</dbReference>
<dbReference type="CDD" id="cd06533">
    <property type="entry name" value="Glyco_transf_WecG_TagA"/>
    <property type="match status" value="1"/>
</dbReference>
<keyword evidence="1 3" id="KW-0328">Glycosyltransferase</keyword>
<dbReference type="Proteomes" id="UP000643525">
    <property type="component" value="Unassembled WGS sequence"/>
</dbReference>
<dbReference type="EC" id="2.4.1.187" evidence="3"/>
<sequence length="260" mass="28761">MTTIAKVKVPLLGVRVSPLRRDELLRHIQEAVLGDRRLIVAGHNLHSVYLWHQLPELRDFYHRAGAVIIDGMPVLALLRFAPSVRTGGVGRAAGASRWSTEHRLGSTDWVDGLVELDAVTRVTTLGGTPEAADAALKHFSSLSRRVVWQTIPADPWQAAELDAVCDRIRRHAPQILLIGMGMPLQERLAVELSQRLDVPVIATVGGALDQLGGVQSLAPRWLGSWGLEWAWRLASDPRRLAGRYLLEPPKLAALLLRRDR</sequence>
<dbReference type="PANTHER" id="PTHR34136:SF1">
    <property type="entry name" value="UDP-N-ACETYL-D-MANNOSAMINURONIC ACID TRANSFERASE"/>
    <property type="match status" value="1"/>
</dbReference>
<dbReference type="EMBL" id="JADBED010000001">
    <property type="protein sequence ID" value="MBE1523763.1"/>
    <property type="molecule type" value="Genomic_DNA"/>
</dbReference>
<comment type="caution">
    <text evidence="3">The sequence shown here is derived from an EMBL/GenBank/DDBJ whole genome shotgun (WGS) entry which is preliminary data.</text>
</comment>
<evidence type="ECO:0000256" key="1">
    <source>
        <dbReference type="ARBA" id="ARBA00022676"/>
    </source>
</evidence>
<keyword evidence="4" id="KW-1185">Reference proteome</keyword>
<dbReference type="PANTHER" id="PTHR34136">
    <property type="match status" value="1"/>
</dbReference>